<evidence type="ECO:0000313" key="3">
    <source>
        <dbReference type="WBParaSite" id="PSU_v2.g9871.t1"/>
    </source>
</evidence>
<evidence type="ECO:0000256" key="1">
    <source>
        <dbReference type="SAM" id="MobiDB-lite"/>
    </source>
</evidence>
<feature type="compositionally biased region" description="Acidic residues" evidence="1">
    <location>
        <begin position="67"/>
        <end position="78"/>
    </location>
</feature>
<reference evidence="3" key="1">
    <citation type="submission" date="2022-11" db="UniProtKB">
        <authorList>
            <consortium name="WormBaseParasite"/>
        </authorList>
    </citation>
    <scope>IDENTIFICATION</scope>
</reference>
<feature type="region of interest" description="Disordered" evidence="1">
    <location>
        <begin position="162"/>
        <end position="183"/>
    </location>
</feature>
<name>A0A914ZC22_9BILA</name>
<dbReference type="AlphaFoldDB" id="A0A914ZC22"/>
<protein>
    <submittedName>
        <fullName evidence="3">Uncharacterized protein</fullName>
    </submittedName>
</protein>
<dbReference type="WBParaSite" id="PSU_v2.g9871.t1">
    <property type="protein sequence ID" value="PSU_v2.g9871.t1"/>
    <property type="gene ID" value="PSU_v2.g9871"/>
</dbReference>
<accession>A0A914ZC22</accession>
<organism evidence="2 3">
    <name type="scientific">Panagrolaimus superbus</name>
    <dbReference type="NCBI Taxonomy" id="310955"/>
    <lineage>
        <taxon>Eukaryota</taxon>
        <taxon>Metazoa</taxon>
        <taxon>Ecdysozoa</taxon>
        <taxon>Nematoda</taxon>
        <taxon>Chromadorea</taxon>
        <taxon>Rhabditida</taxon>
        <taxon>Tylenchina</taxon>
        <taxon>Panagrolaimomorpha</taxon>
        <taxon>Panagrolaimoidea</taxon>
        <taxon>Panagrolaimidae</taxon>
        <taxon>Panagrolaimus</taxon>
    </lineage>
</organism>
<sequence length="183" mass="19904">MMNTNEQPLPENIEHKNEKIETVAVAAVAAAIVINPSENQNLTNDGEIESDYMSDESSTDSSLTSESESEIVDNEDGSGLEHKSLKSKIGKIFGRKGCKKGRKGKKGCKKPKHCKRGRNGKCCKRGVDENGKCRKGFPGRIAERLVNVTKEKIENKVNKWADKITGNGKGTNGNQAQSNNSGN</sequence>
<feature type="region of interest" description="Disordered" evidence="1">
    <location>
        <begin position="35"/>
        <end position="117"/>
    </location>
</feature>
<dbReference type="Proteomes" id="UP000887577">
    <property type="component" value="Unplaced"/>
</dbReference>
<proteinExistence type="predicted"/>
<feature type="compositionally biased region" description="Basic residues" evidence="1">
    <location>
        <begin position="85"/>
        <end position="117"/>
    </location>
</feature>
<feature type="compositionally biased region" description="Low complexity" evidence="1">
    <location>
        <begin position="172"/>
        <end position="183"/>
    </location>
</feature>
<keyword evidence="2" id="KW-1185">Reference proteome</keyword>
<feature type="compositionally biased region" description="Acidic residues" evidence="1">
    <location>
        <begin position="46"/>
        <end position="58"/>
    </location>
</feature>
<evidence type="ECO:0000313" key="2">
    <source>
        <dbReference type="Proteomes" id="UP000887577"/>
    </source>
</evidence>